<comment type="cofactor">
    <cofactor evidence="2">
        <name>Zn(2+)</name>
        <dbReference type="ChEBI" id="CHEBI:29105"/>
    </cofactor>
    <text evidence="2">Binds 2 Zn(2+) ions per subunit. One is catalytic and the other provides a structural contribution.</text>
</comment>
<evidence type="ECO:0000256" key="1">
    <source>
        <dbReference type="PIRSR" id="PIRSR001359-1"/>
    </source>
</evidence>
<dbReference type="Proteomes" id="UP000230137">
    <property type="component" value="Unassembled WGS sequence"/>
</dbReference>
<accession>A0A2M7W491</accession>
<feature type="active site" description="Proton donor" evidence="1">
    <location>
        <position position="79"/>
    </location>
</feature>
<dbReference type="PANTHER" id="PTHR30304">
    <property type="entry name" value="D-TAGATOSE-1,6-BISPHOSPHATE ALDOLASE"/>
    <property type="match status" value="1"/>
</dbReference>
<dbReference type="GO" id="GO:0016832">
    <property type="term" value="F:aldehyde-lyase activity"/>
    <property type="evidence" value="ECO:0007669"/>
    <property type="project" value="InterPro"/>
</dbReference>
<dbReference type="AlphaFoldDB" id="A0A2M7W491"/>
<evidence type="ECO:0000256" key="2">
    <source>
        <dbReference type="PIRSR" id="PIRSR001359-3"/>
    </source>
</evidence>
<evidence type="ECO:0000313" key="3">
    <source>
        <dbReference type="EMBL" id="PJA20502.1"/>
    </source>
</evidence>
<dbReference type="InterPro" id="IPR000771">
    <property type="entry name" value="FBA_II"/>
</dbReference>
<dbReference type="PANTHER" id="PTHR30304:SF0">
    <property type="entry name" value="D-TAGATOSE-1,6-BISPHOSPHATE ALDOLASE SUBUNIT GATY-RELATED"/>
    <property type="match status" value="1"/>
</dbReference>
<reference evidence="4" key="1">
    <citation type="submission" date="2017-09" db="EMBL/GenBank/DDBJ databases">
        <title>Depth-based differentiation of microbial function through sediment-hosted aquifers and enrichment of novel symbionts in the deep terrestrial subsurface.</title>
        <authorList>
            <person name="Probst A.J."/>
            <person name="Ladd B."/>
            <person name="Jarett J.K."/>
            <person name="Geller-Mcgrath D.E."/>
            <person name="Sieber C.M.K."/>
            <person name="Emerson J.B."/>
            <person name="Anantharaman K."/>
            <person name="Thomas B.C."/>
            <person name="Malmstrom R."/>
            <person name="Stieglmeier M."/>
            <person name="Klingl A."/>
            <person name="Woyke T."/>
            <person name="Ryan C.M."/>
            <person name="Banfield J.F."/>
        </authorList>
    </citation>
    <scope>NUCLEOTIDE SEQUENCE [LARGE SCALE GENOMIC DNA]</scope>
</reference>
<dbReference type="EMBL" id="PFQF01000026">
    <property type="protein sequence ID" value="PJA20502.1"/>
    <property type="molecule type" value="Genomic_DNA"/>
</dbReference>
<feature type="binding site" evidence="2">
    <location>
        <position position="207"/>
    </location>
    <ligand>
        <name>Zn(2+)</name>
        <dbReference type="ChEBI" id="CHEBI:29105"/>
        <label>1</label>
        <note>catalytic</note>
    </ligand>
</feature>
<keyword evidence="2" id="KW-0862">Zinc</keyword>
<dbReference type="GO" id="GO:0005975">
    <property type="term" value="P:carbohydrate metabolic process"/>
    <property type="evidence" value="ECO:0007669"/>
    <property type="project" value="InterPro"/>
</dbReference>
<dbReference type="PIRSF" id="PIRSF001359">
    <property type="entry name" value="F_bP_aldolase_II"/>
    <property type="match status" value="1"/>
</dbReference>
<dbReference type="InterPro" id="IPR013785">
    <property type="entry name" value="Aldolase_TIM"/>
</dbReference>
<proteinExistence type="predicted"/>
<protein>
    <recommendedName>
        <fullName evidence="5">Tagatose-bisphosphate aldolase</fullName>
    </recommendedName>
</protein>
<organism evidence="3 4">
    <name type="scientific">Candidatus Berkelbacteria bacterium CG_4_10_14_0_2_um_filter_35_9_33_12</name>
    <dbReference type="NCBI Taxonomy" id="1974499"/>
    <lineage>
        <taxon>Bacteria</taxon>
        <taxon>Candidatus Berkelbacteria</taxon>
    </lineage>
</organism>
<feature type="binding site" evidence="2">
    <location>
        <position position="80"/>
    </location>
    <ligand>
        <name>Zn(2+)</name>
        <dbReference type="ChEBI" id="CHEBI:29105"/>
        <label>1</label>
        <note>catalytic</note>
    </ligand>
</feature>
<keyword evidence="2" id="KW-0479">Metal-binding</keyword>
<dbReference type="InterPro" id="IPR050246">
    <property type="entry name" value="Class_II_FBP_aldolase"/>
</dbReference>
<gene>
    <name evidence="3" type="ORF">COX60_01420</name>
</gene>
<dbReference type="SUPFAM" id="SSF51569">
    <property type="entry name" value="Aldolase"/>
    <property type="match status" value="1"/>
</dbReference>
<dbReference type="GO" id="GO:0008270">
    <property type="term" value="F:zinc ion binding"/>
    <property type="evidence" value="ECO:0007669"/>
    <property type="project" value="InterPro"/>
</dbReference>
<evidence type="ECO:0000313" key="4">
    <source>
        <dbReference type="Proteomes" id="UP000230137"/>
    </source>
</evidence>
<dbReference type="Pfam" id="PF01116">
    <property type="entry name" value="F_bP_aldolase"/>
    <property type="match status" value="1"/>
</dbReference>
<name>A0A2M7W491_9BACT</name>
<dbReference type="Gene3D" id="3.20.20.70">
    <property type="entry name" value="Aldolase class I"/>
    <property type="match status" value="1"/>
</dbReference>
<feature type="binding site" evidence="2">
    <location>
        <position position="133"/>
    </location>
    <ligand>
        <name>Zn(2+)</name>
        <dbReference type="ChEBI" id="CHEBI:29105"/>
        <label>2</label>
    </ligand>
</feature>
<comment type="caution">
    <text evidence="3">The sequence shown here is derived from an EMBL/GenBank/DDBJ whole genome shotgun (WGS) entry which is preliminary data.</text>
</comment>
<sequence length="287" mass="32533">MGLKNVLNYFSKIDASLPHFNFSSIEQLEGIVNGCLKTRSPIFVALSESEAEFVGYELARKAVDYYRHKYNWVIFLNADHHKSLITARKAIEAGFDGVHIDLSEHSLDYNINLTKKVVQLAQTHNQSISVEGELGKIGDGNYNHQNLVKSFTEITDVYQYLKETGVDRLAVAVGSNHGMDKKIANLDLELLKKISLRLIPETNLTLHGASGVLDSQLKMALKYFSNIHYNTELRIAFKKGLEKGLSRSTVKPYEYFELAIDEVEKTVEDRVRLLKSNNKEDIIKELI</sequence>
<evidence type="ECO:0008006" key="5">
    <source>
        <dbReference type="Google" id="ProtNLM"/>
    </source>
</evidence>
<feature type="binding site" evidence="2">
    <location>
        <position position="177"/>
    </location>
    <ligand>
        <name>Zn(2+)</name>
        <dbReference type="ChEBI" id="CHEBI:29105"/>
        <label>1</label>
        <note>catalytic</note>
    </ligand>
</feature>
<feature type="binding site" evidence="2">
    <location>
        <position position="101"/>
    </location>
    <ligand>
        <name>Zn(2+)</name>
        <dbReference type="ChEBI" id="CHEBI:29105"/>
        <label>2</label>
    </ligand>
</feature>